<dbReference type="InterPro" id="IPR014752">
    <property type="entry name" value="Arrestin-like_C"/>
</dbReference>
<evidence type="ECO:0000313" key="4">
    <source>
        <dbReference type="EMBL" id="MBY73549.1"/>
    </source>
</evidence>
<dbReference type="InterPro" id="IPR011022">
    <property type="entry name" value="Arrestin_C-like"/>
</dbReference>
<keyword evidence="5" id="KW-1185">Reference proteome</keyword>
<dbReference type="AlphaFoldDB" id="A0A2S2Q733"/>
<dbReference type="Gene3D" id="2.60.40.640">
    <property type="match status" value="2"/>
</dbReference>
<dbReference type="InterPro" id="IPR050357">
    <property type="entry name" value="Arrestin_domain-protein"/>
</dbReference>
<proteinExistence type="inferred from homology"/>
<dbReference type="GO" id="GO:0005737">
    <property type="term" value="C:cytoplasm"/>
    <property type="evidence" value="ECO:0007669"/>
    <property type="project" value="TreeGrafter"/>
</dbReference>
<reference evidence="4" key="1">
    <citation type="submission" date="2018-04" db="EMBL/GenBank/DDBJ databases">
        <title>Transcriptome assembly of Sipha flava.</title>
        <authorList>
            <person name="Scully E.D."/>
            <person name="Geib S.M."/>
            <person name="Palmer N.A."/>
            <person name="Koch K."/>
            <person name="Bradshaw J."/>
            <person name="Heng-Moss T."/>
            <person name="Sarath G."/>
        </authorList>
    </citation>
    <scope>NUCLEOTIDE SEQUENCE</scope>
</reference>
<keyword evidence="2" id="KW-0716">Sensory transduction</keyword>
<evidence type="ECO:0000259" key="3">
    <source>
        <dbReference type="SMART" id="SM01017"/>
    </source>
</evidence>
<evidence type="ECO:0000256" key="2">
    <source>
        <dbReference type="ARBA" id="ARBA00022606"/>
    </source>
</evidence>
<name>A0A2S2Q733_9HEMI</name>
<evidence type="ECO:0000313" key="6">
    <source>
        <dbReference type="RefSeq" id="XP_025413581.1"/>
    </source>
</evidence>
<feature type="domain" description="Arrestin C-terminal-like" evidence="3">
    <location>
        <begin position="176"/>
        <end position="309"/>
    </location>
</feature>
<dbReference type="GO" id="GO:0015031">
    <property type="term" value="P:protein transport"/>
    <property type="evidence" value="ECO:0007669"/>
    <property type="project" value="TreeGrafter"/>
</dbReference>
<dbReference type="OrthoDB" id="2333384at2759"/>
<dbReference type="SUPFAM" id="SSF81296">
    <property type="entry name" value="E set domains"/>
    <property type="match status" value="2"/>
</dbReference>
<sequence length="430" mass="47866">MGVQNLQIIFNHPTTVFTPGQSVTGRVLIATSSSVKIRSIKLKFKGEAKNSWTEQESRRNDNGDTENYSVKYDAEEEYFENKVTLVGGGGESQLEVGEHVYPFNISLPLQLPSTFNGEHGHVRYMAKVTIDIPWGKDKEQETIFEVFSALNLNDEPSLAEPKKEEKEKFYCCCCCKSGPMTLVVCVPYTGFIPGQIIPLTIELDNNSNVAIEAVKIKLERKVDFKARHPNENTKSSSSELALLRLQGIEAHASKTWTEQMTVPNSLMFSNLKYCGIINDNYILKVEAIAGSMYENTKVEIKIAMGNIPLTIAQDATQFGYPTQPNQNNPLNEQFPTNSVQPVGFIDPAPVPGFAQQVPYGQPPFPSPLYPQQSMNPAQNTGYIQPLYPQAQLNNQSHLPYPELNEQQPTFNPSYQNLNPVVTSVPTAPSI</sequence>
<dbReference type="EMBL" id="GGMS01004346">
    <property type="protein sequence ID" value="MBY73549.1"/>
    <property type="molecule type" value="Transcribed_RNA"/>
</dbReference>
<protein>
    <submittedName>
        <fullName evidence="4 6">Arrestin domain-containing protein 3</fullName>
    </submittedName>
</protein>
<dbReference type="RefSeq" id="XP_025413581.1">
    <property type="nucleotide sequence ID" value="XM_025557796.1"/>
</dbReference>
<dbReference type="SMART" id="SM01017">
    <property type="entry name" value="Arrestin_C"/>
    <property type="match status" value="2"/>
</dbReference>
<comment type="similarity">
    <text evidence="1">Belongs to the arrestin family.</text>
</comment>
<evidence type="ECO:0000313" key="5">
    <source>
        <dbReference type="Proteomes" id="UP000694846"/>
    </source>
</evidence>
<feature type="domain" description="Arrestin C-terminal-like" evidence="3">
    <location>
        <begin position="2"/>
        <end position="151"/>
    </location>
</feature>
<dbReference type="Pfam" id="PF00339">
    <property type="entry name" value="Arrestin_N"/>
    <property type="match status" value="1"/>
</dbReference>
<gene>
    <name evidence="4" type="primary">Arrdc3_1</name>
    <name evidence="6" type="synonym">LOC112685796</name>
    <name evidence="4" type="ORF">g.2828</name>
</gene>
<evidence type="ECO:0000256" key="1">
    <source>
        <dbReference type="ARBA" id="ARBA00005298"/>
    </source>
</evidence>
<dbReference type="Proteomes" id="UP000694846">
    <property type="component" value="Unplaced"/>
</dbReference>
<reference evidence="6" key="2">
    <citation type="submission" date="2025-04" db="UniProtKB">
        <authorList>
            <consortium name="RefSeq"/>
        </authorList>
    </citation>
    <scope>IDENTIFICATION</scope>
    <source>
        <tissue evidence="6">Whole body</tissue>
    </source>
</reference>
<dbReference type="Pfam" id="PF02752">
    <property type="entry name" value="Arrestin_C"/>
    <property type="match status" value="1"/>
</dbReference>
<dbReference type="InterPro" id="IPR014756">
    <property type="entry name" value="Ig_E-set"/>
</dbReference>
<dbReference type="PANTHER" id="PTHR11188:SF176">
    <property type="entry name" value="ARRESTIN DOMAIN-CONTAINING PROTEIN 1"/>
    <property type="match status" value="1"/>
</dbReference>
<dbReference type="InterPro" id="IPR011021">
    <property type="entry name" value="Arrestin-like_N"/>
</dbReference>
<dbReference type="PANTHER" id="PTHR11188">
    <property type="entry name" value="ARRESTIN DOMAIN CONTAINING PROTEIN"/>
    <property type="match status" value="1"/>
</dbReference>
<organism evidence="4">
    <name type="scientific">Sipha flava</name>
    <name type="common">yellow sugarcane aphid</name>
    <dbReference type="NCBI Taxonomy" id="143950"/>
    <lineage>
        <taxon>Eukaryota</taxon>
        <taxon>Metazoa</taxon>
        <taxon>Ecdysozoa</taxon>
        <taxon>Arthropoda</taxon>
        <taxon>Hexapoda</taxon>
        <taxon>Insecta</taxon>
        <taxon>Pterygota</taxon>
        <taxon>Neoptera</taxon>
        <taxon>Paraneoptera</taxon>
        <taxon>Hemiptera</taxon>
        <taxon>Sternorrhyncha</taxon>
        <taxon>Aphidomorpha</taxon>
        <taxon>Aphidoidea</taxon>
        <taxon>Aphididae</taxon>
        <taxon>Sipha</taxon>
    </lineage>
</organism>
<accession>A0A2S2Q733</accession>